<protein>
    <recommendedName>
        <fullName evidence="2">CRIB domain-containing protein</fullName>
    </recommendedName>
</protein>
<name>A0A0E0E5E3_9ORYZ</name>
<dbReference type="AlphaFoldDB" id="A0A0E0E5E3"/>
<sequence length="189" mass="20470">MAYVYRGIPSMHGLRAPASRPVPHGRRRAPACMLPAISGARRCGGLKLVQILCEELRGDSRASGTSPMEIKMKGIFKGLKIISQIFALQKQHEMEIGCPTDVRHVSHIGVGTNFDKPPRTTLPTEICKDNSGQEAAACCHDIPRGPKNPRRKKTARASSASSFLSRSRSSSFVTACGDFSELRGGLRVA</sequence>
<dbReference type="InterPro" id="IPR000095">
    <property type="entry name" value="CRIB_dom"/>
</dbReference>
<keyword evidence="4" id="KW-1185">Reference proteome</keyword>
<feature type="region of interest" description="Disordered" evidence="1">
    <location>
        <begin position="138"/>
        <end position="162"/>
    </location>
</feature>
<evidence type="ECO:0000256" key="1">
    <source>
        <dbReference type="SAM" id="MobiDB-lite"/>
    </source>
</evidence>
<dbReference type="CDD" id="cd00132">
    <property type="entry name" value="CRIB"/>
    <property type="match status" value="1"/>
</dbReference>
<dbReference type="Proteomes" id="UP000008021">
    <property type="component" value="Chromosome 6"/>
</dbReference>
<evidence type="ECO:0000259" key="2">
    <source>
        <dbReference type="PROSITE" id="PS50108"/>
    </source>
</evidence>
<dbReference type="PANTHER" id="PTHR47846:SF1">
    <property type="entry name" value="OS06G0681300 PROTEIN"/>
    <property type="match status" value="1"/>
</dbReference>
<evidence type="ECO:0000313" key="4">
    <source>
        <dbReference type="Proteomes" id="UP000008021"/>
    </source>
</evidence>
<organism evidence="3">
    <name type="scientific">Oryza meridionalis</name>
    <dbReference type="NCBI Taxonomy" id="40149"/>
    <lineage>
        <taxon>Eukaryota</taxon>
        <taxon>Viridiplantae</taxon>
        <taxon>Streptophyta</taxon>
        <taxon>Embryophyta</taxon>
        <taxon>Tracheophyta</taxon>
        <taxon>Spermatophyta</taxon>
        <taxon>Magnoliopsida</taxon>
        <taxon>Liliopsida</taxon>
        <taxon>Poales</taxon>
        <taxon>Poaceae</taxon>
        <taxon>BOP clade</taxon>
        <taxon>Oryzoideae</taxon>
        <taxon>Oryzeae</taxon>
        <taxon>Oryzinae</taxon>
        <taxon>Oryza</taxon>
    </lineage>
</organism>
<reference evidence="3" key="2">
    <citation type="submission" date="2018-05" db="EMBL/GenBank/DDBJ databases">
        <title>OmerRS3 (Oryza meridionalis Reference Sequence Version 3).</title>
        <authorList>
            <person name="Zhang J."/>
            <person name="Kudrna D."/>
            <person name="Lee S."/>
            <person name="Talag J."/>
            <person name="Welchert J."/>
            <person name="Wing R.A."/>
        </authorList>
    </citation>
    <scope>NUCLEOTIDE SEQUENCE [LARGE SCALE GENOMIC DNA]</scope>
    <source>
        <strain evidence="3">cv. OR44</strain>
    </source>
</reference>
<dbReference type="PROSITE" id="PS50108">
    <property type="entry name" value="CRIB"/>
    <property type="match status" value="1"/>
</dbReference>
<feature type="domain" description="CRIB" evidence="2">
    <location>
        <begin position="96"/>
        <end position="109"/>
    </location>
</feature>
<dbReference type="HOGENOM" id="CLU_076219_1_1_1"/>
<dbReference type="PANTHER" id="PTHR47846">
    <property type="entry name" value="OS06G0681300 PROTEIN-RELATED"/>
    <property type="match status" value="1"/>
</dbReference>
<dbReference type="Gramene" id="OMERI06G25080.5">
    <property type="protein sequence ID" value="OMERI06G25080.5"/>
    <property type="gene ID" value="OMERI06G25080"/>
</dbReference>
<evidence type="ECO:0000313" key="3">
    <source>
        <dbReference type="EnsemblPlants" id="OMERI06G25080.5"/>
    </source>
</evidence>
<dbReference type="EnsemblPlants" id="OMERI06G25080.5">
    <property type="protein sequence ID" value="OMERI06G25080.5"/>
    <property type="gene ID" value="OMERI06G25080"/>
</dbReference>
<proteinExistence type="predicted"/>
<reference evidence="3" key="1">
    <citation type="submission" date="2015-04" db="UniProtKB">
        <authorList>
            <consortium name="EnsemblPlants"/>
        </authorList>
    </citation>
    <scope>IDENTIFICATION</scope>
</reference>
<accession>A0A0E0E5E3</accession>